<dbReference type="RefSeq" id="WP_248824302.1">
    <property type="nucleotide sequence ID" value="NZ_JALKFT010000007.1"/>
</dbReference>
<keyword evidence="2" id="KW-0547">Nucleotide-binding</keyword>
<dbReference type="SUPFAM" id="SSF52540">
    <property type="entry name" value="P-loop containing nucleoside triphosphate hydrolases"/>
    <property type="match status" value="1"/>
</dbReference>
<dbReference type="InterPro" id="IPR003439">
    <property type="entry name" value="ABC_transporter-like_ATP-bd"/>
</dbReference>
<dbReference type="PANTHER" id="PTHR42794:SF1">
    <property type="entry name" value="HEMIN IMPORT ATP-BINDING PROTEIN HMUV"/>
    <property type="match status" value="1"/>
</dbReference>
<dbReference type="InterPro" id="IPR017871">
    <property type="entry name" value="ABC_transporter-like_CS"/>
</dbReference>
<keyword evidence="1" id="KW-0813">Transport</keyword>
<dbReference type="Gene3D" id="3.40.50.300">
    <property type="entry name" value="P-loop containing nucleotide triphosphate hydrolases"/>
    <property type="match status" value="1"/>
</dbReference>
<sequence length="338" mass="34811">MAVTGAENATSVTPAAPESSVPSPSPGVASAAPSAASAASATSAASAPQVEVSGLSFGYGRHGHRIVDVSLSVDSAEVCCLLGPNGAGKTTLLRCLLGLLRPQSGVVRIGGRDISEFTPRELARRVAYVPQSTSSPFPFTALDIAVMGRTPHLGLLEAPGVTDRRRALEQLERLGIGRLAERSFAALSGGERQLVLLARALVQQAGILILDEPTAALDYGNEVRTLLVVAELAREGHCIIMTTHQPSHALTYSNRAVLMRDGVVIADGHPDDVVTGERLSDLYGVPVHVTGVTLPPGHGRRDIRTCVPIPTSPSGMVRPSGAGPGSGLGPGSVARSGD</sequence>
<dbReference type="Proteomes" id="UP001201873">
    <property type="component" value="Unassembled WGS sequence"/>
</dbReference>
<dbReference type="SMART" id="SM00382">
    <property type="entry name" value="AAA"/>
    <property type="match status" value="1"/>
</dbReference>
<keyword evidence="3 7" id="KW-0067">ATP-binding</keyword>
<evidence type="ECO:0000313" key="7">
    <source>
        <dbReference type="EMBL" id="MCK9875917.1"/>
    </source>
</evidence>
<feature type="domain" description="ABC transporter" evidence="6">
    <location>
        <begin position="50"/>
        <end position="286"/>
    </location>
</feature>
<keyword evidence="4" id="KW-1278">Translocase</keyword>
<evidence type="ECO:0000256" key="4">
    <source>
        <dbReference type="ARBA" id="ARBA00022967"/>
    </source>
</evidence>
<dbReference type="InterPro" id="IPR027417">
    <property type="entry name" value="P-loop_NTPase"/>
</dbReference>
<evidence type="ECO:0000313" key="8">
    <source>
        <dbReference type="Proteomes" id="UP001201873"/>
    </source>
</evidence>
<dbReference type="EMBL" id="JALKFT010000007">
    <property type="protein sequence ID" value="MCK9875917.1"/>
    <property type="molecule type" value="Genomic_DNA"/>
</dbReference>
<gene>
    <name evidence="7" type="ORF">MXD59_09040</name>
</gene>
<evidence type="ECO:0000259" key="6">
    <source>
        <dbReference type="PROSITE" id="PS50893"/>
    </source>
</evidence>
<dbReference type="PANTHER" id="PTHR42794">
    <property type="entry name" value="HEMIN IMPORT ATP-BINDING PROTEIN HMUV"/>
    <property type="match status" value="1"/>
</dbReference>
<name>A0ABT0JWJ5_9ACTN</name>
<keyword evidence="8" id="KW-1185">Reference proteome</keyword>
<proteinExistence type="predicted"/>
<reference evidence="7 8" key="1">
    <citation type="submission" date="2022-04" db="EMBL/GenBank/DDBJ databases">
        <title>Genome diversity in the genus Frankia.</title>
        <authorList>
            <person name="Carlos-Shanley C."/>
            <person name="Hahn D."/>
        </authorList>
    </citation>
    <scope>NUCLEOTIDE SEQUENCE [LARGE SCALE GENOMIC DNA]</scope>
    <source>
        <strain evidence="7 8">Ag45/Mut15</strain>
    </source>
</reference>
<feature type="region of interest" description="Disordered" evidence="5">
    <location>
        <begin position="1"/>
        <end position="31"/>
    </location>
</feature>
<dbReference type="GO" id="GO:0005524">
    <property type="term" value="F:ATP binding"/>
    <property type="evidence" value="ECO:0007669"/>
    <property type="project" value="UniProtKB-KW"/>
</dbReference>
<dbReference type="CDD" id="cd03214">
    <property type="entry name" value="ABC_Iron-Siderophores_B12_Hemin"/>
    <property type="match status" value="1"/>
</dbReference>
<accession>A0ABT0JWJ5</accession>
<protein>
    <submittedName>
        <fullName evidence="7">ABC transporter ATP-binding protein</fullName>
    </submittedName>
</protein>
<comment type="caution">
    <text evidence="7">The sequence shown here is derived from an EMBL/GenBank/DDBJ whole genome shotgun (WGS) entry which is preliminary data.</text>
</comment>
<organism evidence="7 8">
    <name type="scientific">Frankia umida</name>
    <dbReference type="NCBI Taxonomy" id="573489"/>
    <lineage>
        <taxon>Bacteria</taxon>
        <taxon>Bacillati</taxon>
        <taxon>Actinomycetota</taxon>
        <taxon>Actinomycetes</taxon>
        <taxon>Frankiales</taxon>
        <taxon>Frankiaceae</taxon>
        <taxon>Frankia</taxon>
    </lineage>
</organism>
<evidence type="ECO:0000256" key="5">
    <source>
        <dbReference type="SAM" id="MobiDB-lite"/>
    </source>
</evidence>
<evidence type="ECO:0000256" key="3">
    <source>
        <dbReference type="ARBA" id="ARBA00022840"/>
    </source>
</evidence>
<dbReference type="InterPro" id="IPR003593">
    <property type="entry name" value="AAA+_ATPase"/>
</dbReference>
<dbReference type="PROSITE" id="PS00211">
    <property type="entry name" value="ABC_TRANSPORTER_1"/>
    <property type="match status" value="1"/>
</dbReference>
<feature type="compositionally biased region" description="Low complexity" evidence="5">
    <location>
        <begin position="11"/>
        <end position="31"/>
    </location>
</feature>
<dbReference type="Pfam" id="PF00005">
    <property type="entry name" value="ABC_tran"/>
    <property type="match status" value="1"/>
</dbReference>
<evidence type="ECO:0000256" key="1">
    <source>
        <dbReference type="ARBA" id="ARBA00022448"/>
    </source>
</evidence>
<feature type="region of interest" description="Disordered" evidence="5">
    <location>
        <begin position="310"/>
        <end position="338"/>
    </location>
</feature>
<evidence type="ECO:0000256" key="2">
    <source>
        <dbReference type="ARBA" id="ARBA00022741"/>
    </source>
</evidence>
<dbReference type="PROSITE" id="PS50893">
    <property type="entry name" value="ABC_TRANSPORTER_2"/>
    <property type="match status" value="1"/>
</dbReference>